<reference evidence="4" key="1">
    <citation type="submission" date="2022-07" db="EMBL/GenBank/DDBJ databases">
        <title>Genome sequencing of Photobacterium atrarenae GJH2-4.</title>
        <authorList>
            <person name="Park S.-J."/>
        </authorList>
    </citation>
    <scope>NUCLEOTIDE SEQUENCE</scope>
    <source>
        <strain evidence="4">GJH2-4</strain>
    </source>
</reference>
<gene>
    <name evidence="4" type="ORF">NNL38_04250</name>
</gene>
<feature type="compositionally biased region" description="Low complexity" evidence="2">
    <location>
        <begin position="380"/>
        <end position="396"/>
    </location>
</feature>
<dbReference type="EMBL" id="CP101508">
    <property type="protein sequence ID" value="UTV28465.1"/>
    <property type="molecule type" value="Genomic_DNA"/>
</dbReference>
<evidence type="ECO:0008006" key="6">
    <source>
        <dbReference type="Google" id="ProtNLM"/>
    </source>
</evidence>
<name>A0ABY5GI47_9GAMM</name>
<proteinExistence type="predicted"/>
<dbReference type="PROSITE" id="PS51257">
    <property type="entry name" value="PROKAR_LIPOPROTEIN"/>
    <property type="match status" value="1"/>
</dbReference>
<organism evidence="4 5">
    <name type="scientific">Photobacterium atrarenae</name>
    <dbReference type="NCBI Taxonomy" id="865757"/>
    <lineage>
        <taxon>Bacteria</taxon>
        <taxon>Pseudomonadati</taxon>
        <taxon>Pseudomonadota</taxon>
        <taxon>Gammaproteobacteria</taxon>
        <taxon>Vibrionales</taxon>
        <taxon>Vibrionaceae</taxon>
        <taxon>Photobacterium</taxon>
    </lineage>
</organism>
<evidence type="ECO:0000313" key="5">
    <source>
        <dbReference type="Proteomes" id="UP001057998"/>
    </source>
</evidence>
<accession>A0ABY5GI47</accession>
<feature type="signal peptide" evidence="3">
    <location>
        <begin position="1"/>
        <end position="22"/>
    </location>
</feature>
<feature type="coiled-coil region" evidence="1">
    <location>
        <begin position="332"/>
        <end position="376"/>
    </location>
</feature>
<evidence type="ECO:0000256" key="3">
    <source>
        <dbReference type="SAM" id="SignalP"/>
    </source>
</evidence>
<feature type="region of interest" description="Disordered" evidence="2">
    <location>
        <begin position="380"/>
        <end position="433"/>
    </location>
</feature>
<dbReference type="RefSeq" id="WP_255389780.1">
    <property type="nucleotide sequence ID" value="NZ_CP101508.1"/>
</dbReference>
<dbReference type="Proteomes" id="UP001057998">
    <property type="component" value="Chromosome 1"/>
</dbReference>
<evidence type="ECO:0000313" key="4">
    <source>
        <dbReference type="EMBL" id="UTV28465.1"/>
    </source>
</evidence>
<evidence type="ECO:0000256" key="2">
    <source>
        <dbReference type="SAM" id="MobiDB-lite"/>
    </source>
</evidence>
<sequence length="433" mass="47096">MKRELKVAAIAAAVTLTLSGCASNSSSDSVASLPLETNQSETAIQIDQMKQSIEAAEKILASTQETELDWFATKSVNEAKQALAEAKEYYSEFELDHSEANSSSGFFSSKTNIQAAEEGIAKFNAHISKAKSIRAEVLTILEEAFSYRTQLQEIDAAKYYPTTARQLESELKRLVDDVANENTDDAINGQPKLVTKQRALEVKTVTKIYLSDAQKELKRLKMAKIGMHAPKTLSQAAAAVTAAKAFIAAEPRATTQIISKVDEAVFSLKHAEQIANVVKKLKAMPESDYERHVLSYEKILLNITKALGAEDMRDQPLTQQGRDLVQYIKDNLKNEQETMLAQQKLRRDLKDQQARAALLEEKVAKLSAQLTVAKQAAEAVPAPAPQAPVAAATPTKSAAVEAKVDTEAPQPAQPEAITEPVDAEAGETTSQEG</sequence>
<keyword evidence="1" id="KW-0175">Coiled coil</keyword>
<feature type="coiled-coil region" evidence="1">
    <location>
        <begin position="46"/>
        <end position="96"/>
    </location>
</feature>
<feature type="chain" id="PRO_5045936197" description="DNA repair protein" evidence="3">
    <location>
        <begin position="23"/>
        <end position="433"/>
    </location>
</feature>
<evidence type="ECO:0000256" key="1">
    <source>
        <dbReference type="SAM" id="Coils"/>
    </source>
</evidence>
<protein>
    <recommendedName>
        <fullName evidence="6">DNA repair protein</fullName>
    </recommendedName>
</protein>
<keyword evidence="5" id="KW-1185">Reference proteome</keyword>
<keyword evidence="3" id="KW-0732">Signal</keyword>